<protein>
    <submittedName>
        <fullName evidence="1">Uncharacterized protein</fullName>
    </submittedName>
</protein>
<keyword evidence="2" id="KW-1185">Reference proteome</keyword>
<gene>
    <name evidence="1" type="ORF">LAh6_122</name>
</gene>
<name>A0A513ZZW2_9CAUD</name>
<reference evidence="1 2" key="1">
    <citation type="submission" date="2019-04" db="EMBL/GenBank/DDBJ databases">
        <title>Novel bacteriophages capable of disrupting biofilms from clinical strains of Aeromonas hydrophila with intrinsic antibiotic resistance.</title>
        <authorList>
            <person name="Kabwe M."/>
            <person name="Brown T.L."/>
            <person name="Speirs L."/>
            <person name="Ku H."/>
            <person name="Leach M."/>
            <person name="Chan H.T."/>
            <person name="Petrovski S."/>
            <person name="Lock P."/>
            <person name="Tucci J."/>
        </authorList>
    </citation>
    <scope>NUCLEOTIDE SEQUENCE [LARGE SCALE GENOMIC DNA]</scope>
</reference>
<evidence type="ECO:0000313" key="2">
    <source>
        <dbReference type="Proteomes" id="UP000319466"/>
    </source>
</evidence>
<evidence type="ECO:0000313" key="1">
    <source>
        <dbReference type="EMBL" id="QDH46564.1"/>
    </source>
</evidence>
<proteinExistence type="predicted"/>
<dbReference type="EMBL" id="MK838112">
    <property type="protein sequence ID" value="QDH46564.1"/>
    <property type="molecule type" value="Genomic_DNA"/>
</dbReference>
<organism evidence="1 2">
    <name type="scientific">Aeromonas phage LAh_6</name>
    <dbReference type="NCBI Taxonomy" id="2591030"/>
    <lineage>
        <taxon>Viruses</taxon>
        <taxon>Duplodnaviria</taxon>
        <taxon>Heunggongvirae</taxon>
        <taxon>Uroviricota</taxon>
        <taxon>Caudoviricetes</taxon>
        <taxon>Grimontviridae</taxon>
        <taxon>Lahexavirus</taxon>
        <taxon>Lahexavirus LAh6</taxon>
    </lineage>
</organism>
<sequence>MIVLSKDQWVKVMSLPVEFLSTELKESLKRFRPIIIKYLEGSPVEYHDGKRWSRVYTPSFDCKWEYRVYAPTMTFTVDLQKDEAEAIQRVFDGAGLNSEERRVVMALGEEFKKQFKKVFE</sequence>
<dbReference type="Proteomes" id="UP000319466">
    <property type="component" value="Segment"/>
</dbReference>
<accession>A0A513ZZW2</accession>